<comment type="caution">
    <text evidence="3">The sequence shown here is derived from an EMBL/GenBank/DDBJ whole genome shotgun (WGS) entry which is preliminary data.</text>
</comment>
<evidence type="ECO:0000313" key="4">
    <source>
        <dbReference type="Proteomes" id="UP001324427"/>
    </source>
</evidence>
<dbReference type="AlphaFoldDB" id="A0AAV9JVE1"/>
<keyword evidence="4" id="KW-1185">Reference proteome</keyword>
<accession>A0AAV9JVE1</accession>
<proteinExistence type="predicted"/>
<gene>
    <name evidence="3" type="ORF">LTR36_005000</name>
</gene>
<dbReference type="Proteomes" id="UP001324427">
    <property type="component" value="Unassembled WGS sequence"/>
</dbReference>
<feature type="region of interest" description="Disordered" evidence="1">
    <location>
        <begin position="387"/>
        <end position="426"/>
    </location>
</feature>
<protein>
    <recommendedName>
        <fullName evidence="2">DUF7730 domain-containing protein</fullName>
    </recommendedName>
</protein>
<reference evidence="3 4" key="1">
    <citation type="submission" date="2021-11" db="EMBL/GenBank/DDBJ databases">
        <title>Black yeast isolated from Biological Soil Crust.</title>
        <authorList>
            <person name="Kurbessoian T."/>
        </authorList>
    </citation>
    <scope>NUCLEOTIDE SEQUENCE [LARGE SCALE GENOMIC DNA]</scope>
    <source>
        <strain evidence="3 4">CCFEE 5522</strain>
    </source>
</reference>
<name>A0AAV9JVE1_9PEZI</name>
<evidence type="ECO:0000313" key="3">
    <source>
        <dbReference type="EMBL" id="KAK4549699.1"/>
    </source>
</evidence>
<feature type="compositionally biased region" description="Basic residues" evidence="1">
    <location>
        <begin position="416"/>
        <end position="426"/>
    </location>
</feature>
<dbReference type="InterPro" id="IPR056632">
    <property type="entry name" value="DUF7730"/>
</dbReference>
<dbReference type="PANTHER" id="PTHR38790">
    <property type="entry name" value="2EXR DOMAIN-CONTAINING PROTEIN-RELATED"/>
    <property type="match status" value="1"/>
</dbReference>
<evidence type="ECO:0000259" key="2">
    <source>
        <dbReference type="Pfam" id="PF24864"/>
    </source>
</evidence>
<dbReference type="PANTHER" id="PTHR38790:SF9">
    <property type="entry name" value="F-BOX DOMAIN-CONTAINING PROTEIN"/>
    <property type="match status" value="1"/>
</dbReference>
<feature type="domain" description="DUF7730" evidence="2">
    <location>
        <begin position="168"/>
        <end position="315"/>
    </location>
</feature>
<dbReference type="Pfam" id="PF24864">
    <property type="entry name" value="DUF7730"/>
    <property type="match status" value="1"/>
</dbReference>
<organism evidence="3 4">
    <name type="scientific">Oleoguttula mirabilis</name>
    <dbReference type="NCBI Taxonomy" id="1507867"/>
    <lineage>
        <taxon>Eukaryota</taxon>
        <taxon>Fungi</taxon>
        <taxon>Dikarya</taxon>
        <taxon>Ascomycota</taxon>
        <taxon>Pezizomycotina</taxon>
        <taxon>Dothideomycetes</taxon>
        <taxon>Dothideomycetidae</taxon>
        <taxon>Mycosphaerellales</taxon>
        <taxon>Teratosphaeriaceae</taxon>
        <taxon>Oleoguttula</taxon>
    </lineage>
</organism>
<dbReference type="EMBL" id="JAVFHQ010000003">
    <property type="protein sequence ID" value="KAK4549699.1"/>
    <property type="molecule type" value="Genomic_DNA"/>
</dbReference>
<evidence type="ECO:0000256" key="1">
    <source>
        <dbReference type="SAM" id="MobiDB-lite"/>
    </source>
</evidence>
<sequence length="426" mass="47479">MSTTAPEAAPTHASTPMASADLRGRITLAIKPHAEAEAKPPFSEEEMVVMALMMHDRPLSEEDVCSWIINNFRHYRDLALRTFFALTHSFHDQSGSSLSVDNETTKRRLPPALDFRRQVSAAFWSFEVPLTTHHVGKDKPQYSVGDVDAEHVLRNVCPANKTTGPAFPFFKLPAELRNSIYEMVFQYPASGVLLRPLRHSYRDWSGSRGSTTVALLNRSLDQPFAFDTWREAARSTYEESPYGDSLLRAGLLSHVLSPLLVSRQFYNEALPIFYGINHFHFPSVGDLKQSLEGLAPNRLQHFARVSLGFGIGEGPGRVSAFRSLAMMTGLRRLDIEVDEAGWRAKAVYDKRLMKIDALNIVGLPALRQVKSDEVHFHGPCPTFEKALKADMTRPKPAKTAPAKSRKRKVGGDGGLKAKKAKGEKKV</sequence>